<dbReference type="EMBL" id="JADBJN010000001">
    <property type="protein sequence ID" value="KAG5683555.1"/>
    <property type="molecule type" value="Genomic_DNA"/>
</dbReference>
<comment type="subcellular location">
    <subcellularLocation>
        <location evidence="1">Nucleus</location>
    </subcellularLocation>
</comment>
<evidence type="ECO:0000313" key="7">
    <source>
        <dbReference type="Proteomes" id="UP001107558"/>
    </source>
</evidence>
<feature type="region of interest" description="Disordered" evidence="5">
    <location>
        <begin position="47"/>
        <end position="69"/>
    </location>
</feature>
<organism evidence="6 7">
    <name type="scientific">Polypedilum vanderplanki</name>
    <name type="common">Sleeping chironomid midge</name>
    <dbReference type="NCBI Taxonomy" id="319348"/>
    <lineage>
        <taxon>Eukaryota</taxon>
        <taxon>Metazoa</taxon>
        <taxon>Ecdysozoa</taxon>
        <taxon>Arthropoda</taxon>
        <taxon>Hexapoda</taxon>
        <taxon>Insecta</taxon>
        <taxon>Pterygota</taxon>
        <taxon>Neoptera</taxon>
        <taxon>Endopterygota</taxon>
        <taxon>Diptera</taxon>
        <taxon>Nematocera</taxon>
        <taxon>Chironomoidea</taxon>
        <taxon>Chironomidae</taxon>
        <taxon>Chironominae</taxon>
        <taxon>Polypedilum</taxon>
        <taxon>Polypedilum</taxon>
    </lineage>
</organism>
<gene>
    <name evidence="6" type="ORF">PVAND_012828</name>
</gene>
<dbReference type="Proteomes" id="UP001107558">
    <property type="component" value="Chromosome 1"/>
</dbReference>
<dbReference type="OrthoDB" id="297219at2759"/>
<feature type="coiled-coil region" evidence="4">
    <location>
        <begin position="613"/>
        <end position="700"/>
    </location>
</feature>
<evidence type="ECO:0000256" key="4">
    <source>
        <dbReference type="SAM" id="Coils"/>
    </source>
</evidence>
<comment type="caution">
    <text evidence="6">The sequence shown here is derived from an EMBL/GenBank/DDBJ whole genome shotgun (WGS) entry which is preliminary data.</text>
</comment>
<evidence type="ECO:0000256" key="3">
    <source>
        <dbReference type="ARBA" id="ARBA00023242"/>
    </source>
</evidence>
<evidence type="ECO:0000313" key="6">
    <source>
        <dbReference type="EMBL" id="KAG5683555.1"/>
    </source>
</evidence>
<dbReference type="PANTHER" id="PTHR13471">
    <property type="entry name" value="TETRATRICOPEPTIDE-LIKE HELICAL"/>
    <property type="match status" value="1"/>
</dbReference>
<protein>
    <submittedName>
        <fullName evidence="6">Uncharacterized protein</fullName>
    </submittedName>
</protein>
<evidence type="ECO:0000256" key="1">
    <source>
        <dbReference type="ARBA" id="ARBA00004123"/>
    </source>
</evidence>
<name>A0A9J6CPK8_POLVA</name>
<accession>A0A9J6CPK8</accession>
<dbReference type="Pfam" id="PF08424">
    <property type="entry name" value="NRDE-2"/>
    <property type="match status" value="1"/>
</dbReference>
<feature type="compositionally biased region" description="Low complexity" evidence="5">
    <location>
        <begin position="47"/>
        <end position="56"/>
    </location>
</feature>
<dbReference type="GO" id="GO:0071013">
    <property type="term" value="C:catalytic step 2 spliceosome"/>
    <property type="evidence" value="ECO:0007669"/>
    <property type="project" value="TreeGrafter"/>
</dbReference>
<dbReference type="PANTHER" id="PTHR13471:SF0">
    <property type="entry name" value="NUCLEAR EXOSOME REGULATOR NRDE2"/>
    <property type="match status" value="1"/>
</dbReference>
<sequence>MFAAYNTTENKVEKVDNNEFLQNKSFESSSLLHLTSTSINLDLQNISSASDTSSSSSDEEDNRVNKKQKLIEIYPSTKVEGFYEDKEPRKEYLKMESLPKRALPFYHTSRYRLTTGFHSGTKKFKRYFSQKKSKKRKKDKKIEFEAEDDKEEELRLYLTKNQNDVEKWIEYIDMKELMSPLPSDQTEKSKLELIEKAMHFNPNNRSLIELYLLTIPKVHTSDIVVNLIMDLIARDQYNIFYWKHYVKNSINSMSCNAENGMKCFEKAMNAIQKSHDSDHSMLQLFKMCCLFLRQAGLNEQFFGVIHLMIRMNIKSSDDFDKIFYTKEIQNSYLAEYEELLLNSELPMNELWYRMETIRSICNFLPVRVSSNSNQQMQDPQRYVFTEDICNLVFPLKNSRAYTFDLFVLTLKLLKFPMPYYDIKNEIFTTDDNEIEDGMIFLSVLLENPIGSINFNSVFFSIIKDLNISPNYLSFNVEYEPYMNCIFKIIESCQSSFTEKQNLTVLILWLRLQRLLITIDELKLKTENKQRDPNEIAKYKKQIKSRVKNILKSSKYQNNLNIYIEYAKIEAALGDNDSSDKIFNMAINAAKGTRCNDLQSELDYYQIVLEYCERKLLNNEKDECLLKLKELTGDCDSPLRYLTEKLDETRDEISDEIEDYFLPKSNRLNVIKAKVFLQLLMKGKKIALNEISNQIEKTKDNSLLREKLYEFYIRVYHLKISDEMTNAKIYIEILSKGLTDFPKNHFIMHAVASQSSFRWFDLRRLLLLNKPTSESIFYLNAASKYREEKFIEDDTKIYKHRLFNTINALIYRKKNDVSSILTWRLYLRAAFNYDFTRCKRILYEVIDANPMIKQLYLDGSRLLPEEHSHLHDMIIEKGLRIHTIVEELEILRSNSIN</sequence>
<keyword evidence="7" id="KW-1185">Reference proteome</keyword>
<evidence type="ECO:0000256" key="5">
    <source>
        <dbReference type="SAM" id="MobiDB-lite"/>
    </source>
</evidence>
<keyword evidence="3" id="KW-0539">Nucleus</keyword>
<comment type="similarity">
    <text evidence="2">Belongs to the NRDE2 family.</text>
</comment>
<reference evidence="6" key="1">
    <citation type="submission" date="2021-03" db="EMBL/GenBank/DDBJ databases">
        <title>Chromosome level genome of the anhydrobiotic midge Polypedilum vanderplanki.</title>
        <authorList>
            <person name="Yoshida Y."/>
            <person name="Kikawada T."/>
            <person name="Gusev O."/>
        </authorList>
    </citation>
    <scope>NUCLEOTIDE SEQUENCE</scope>
    <source>
        <strain evidence="6">NIAS01</strain>
        <tissue evidence="6">Whole body or cell culture</tissue>
    </source>
</reference>
<dbReference type="AlphaFoldDB" id="A0A9J6CPK8"/>
<keyword evidence="4" id="KW-0175">Coiled coil</keyword>
<dbReference type="GO" id="GO:0031048">
    <property type="term" value="P:regulatory ncRNA-mediated heterochromatin formation"/>
    <property type="evidence" value="ECO:0007669"/>
    <property type="project" value="TreeGrafter"/>
</dbReference>
<dbReference type="GO" id="GO:1902369">
    <property type="term" value="P:negative regulation of RNA catabolic process"/>
    <property type="evidence" value="ECO:0007669"/>
    <property type="project" value="TreeGrafter"/>
</dbReference>
<dbReference type="InterPro" id="IPR013633">
    <property type="entry name" value="NRDE-2"/>
</dbReference>
<evidence type="ECO:0000256" key="2">
    <source>
        <dbReference type="ARBA" id="ARBA00009265"/>
    </source>
</evidence>
<proteinExistence type="inferred from homology"/>